<dbReference type="AlphaFoldDB" id="A0A368FU74"/>
<organism evidence="1 2">
    <name type="scientific">Ancylostoma caninum</name>
    <name type="common">Dog hookworm</name>
    <dbReference type="NCBI Taxonomy" id="29170"/>
    <lineage>
        <taxon>Eukaryota</taxon>
        <taxon>Metazoa</taxon>
        <taxon>Ecdysozoa</taxon>
        <taxon>Nematoda</taxon>
        <taxon>Chromadorea</taxon>
        <taxon>Rhabditida</taxon>
        <taxon>Rhabditina</taxon>
        <taxon>Rhabditomorpha</taxon>
        <taxon>Strongyloidea</taxon>
        <taxon>Ancylostomatidae</taxon>
        <taxon>Ancylostomatinae</taxon>
        <taxon>Ancylostoma</taxon>
    </lineage>
</organism>
<proteinExistence type="predicted"/>
<dbReference type="Proteomes" id="UP000252519">
    <property type="component" value="Unassembled WGS sequence"/>
</dbReference>
<dbReference type="OrthoDB" id="7862313at2759"/>
<evidence type="ECO:0008006" key="3">
    <source>
        <dbReference type="Google" id="ProtNLM"/>
    </source>
</evidence>
<sequence length="103" mass="11692">LFRRNGGLILRLRGRFYPAVTLFRLWKIISSLPPVNAAIIEYLIDYLRELIAQIPEATEQLVAWADVIFRGGALLTTVPHLEPRVVALRSLCAYRRDVAIFGS</sequence>
<evidence type="ECO:0000313" key="2">
    <source>
        <dbReference type="Proteomes" id="UP000252519"/>
    </source>
</evidence>
<dbReference type="EMBL" id="JOJR01000792">
    <property type="protein sequence ID" value="RCN34360.1"/>
    <property type="molecule type" value="Genomic_DNA"/>
</dbReference>
<keyword evidence="2" id="KW-1185">Reference proteome</keyword>
<evidence type="ECO:0000313" key="1">
    <source>
        <dbReference type="EMBL" id="RCN34360.1"/>
    </source>
</evidence>
<feature type="non-terminal residue" evidence="1">
    <location>
        <position position="1"/>
    </location>
</feature>
<comment type="caution">
    <text evidence="1">The sequence shown here is derived from an EMBL/GenBank/DDBJ whole genome shotgun (WGS) entry which is preliminary data.</text>
</comment>
<name>A0A368FU74_ANCCA</name>
<gene>
    <name evidence="1" type="ORF">ANCCAN_19810</name>
</gene>
<accession>A0A368FU74</accession>
<protein>
    <recommendedName>
        <fullName evidence="3">Rho-GAP domain-containing protein</fullName>
    </recommendedName>
</protein>
<reference evidence="1 2" key="1">
    <citation type="submission" date="2014-10" db="EMBL/GenBank/DDBJ databases">
        <title>Draft genome of the hookworm Ancylostoma caninum.</title>
        <authorList>
            <person name="Mitreva M."/>
        </authorList>
    </citation>
    <scope>NUCLEOTIDE SEQUENCE [LARGE SCALE GENOMIC DNA]</scope>
    <source>
        <strain evidence="1 2">Baltimore</strain>
    </source>
</reference>